<dbReference type="RefSeq" id="WP_306736671.1">
    <property type="nucleotide sequence ID" value="NZ_JANHAX010000005.1"/>
</dbReference>
<reference evidence="1" key="2">
    <citation type="submission" date="2023-02" db="EMBL/GenBank/DDBJ databases">
        <title>'Rhodoalgimonas zhirmunskyi' gen. nov., isolated from a red alga.</title>
        <authorList>
            <person name="Nedashkovskaya O.I."/>
            <person name="Otstavnykh N.Y."/>
            <person name="Bystritskaya E.P."/>
            <person name="Balabanova L.A."/>
            <person name="Isaeva M.P."/>
        </authorList>
    </citation>
    <scope>NUCLEOTIDE SEQUENCE</scope>
    <source>
        <strain evidence="1">KCTC 52189</strain>
    </source>
</reference>
<dbReference type="Proteomes" id="UP001226762">
    <property type="component" value="Unassembled WGS sequence"/>
</dbReference>
<proteinExistence type="predicted"/>
<comment type="caution">
    <text evidence="1">The sequence shown here is derived from an EMBL/GenBank/DDBJ whole genome shotgun (WGS) entry which is preliminary data.</text>
</comment>
<protein>
    <submittedName>
        <fullName evidence="1">Uncharacterized protein</fullName>
    </submittedName>
</protein>
<sequence length="71" mass="7817">MTKDEFERAFEALSQRIAALPEAERQACRGELHALVERAEAAGLHIPEAVLSLDEQLSDAAIEAQFDNLPL</sequence>
<reference evidence="1" key="1">
    <citation type="submission" date="2022-07" db="EMBL/GenBank/DDBJ databases">
        <authorList>
            <person name="Otstavnykh N."/>
            <person name="Isaeva M."/>
            <person name="Bystritskaya E."/>
        </authorList>
    </citation>
    <scope>NUCLEOTIDE SEQUENCE</scope>
    <source>
        <strain evidence="1">KCTC 52189</strain>
    </source>
</reference>
<accession>A0AAE3WGJ5</accession>
<evidence type="ECO:0000313" key="1">
    <source>
        <dbReference type="EMBL" id="MDQ2091382.1"/>
    </source>
</evidence>
<name>A0AAE3WGJ5_9RHOB</name>
<dbReference type="AlphaFoldDB" id="A0AAE3WGJ5"/>
<keyword evidence="2" id="KW-1185">Reference proteome</keyword>
<dbReference type="EMBL" id="JANHAX010000005">
    <property type="protein sequence ID" value="MDQ2091382.1"/>
    <property type="molecule type" value="Genomic_DNA"/>
</dbReference>
<organism evidence="1 2">
    <name type="scientific">Marimonas arenosa</name>
    <dbReference type="NCBI Taxonomy" id="1795305"/>
    <lineage>
        <taxon>Bacteria</taxon>
        <taxon>Pseudomonadati</taxon>
        <taxon>Pseudomonadota</taxon>
        <taxon>Alphaproteobacteria</taxon>
        <taxon>Rhodobacterales</taxon>
        <taxon>Paracoccaceae</taxon>
        <taxon>Marimonas</taxon>
    </lineage>
</organism>
<gene>
    <name evidence="1" type="ORF">NO357_15895</name>
</gene>
<evidence type="ECO:0000313" key="2">
    <source>
        <dbReference type="Proteomes" id="UP001226762"/>
    </source>
</evidence>